<dbReference type="OrthoDB" id="1896853at2759"/>
<dbReference type="PANTHER" id="PTHR47073">
    <property type="entry name" value="PROTEIN ANTI-SILENCING 1"/>
    <property type="match status" value="1"/>
</dbReference>
<dbReference type="PANTHER" id="PTHR47073:SF5">
    <property type="entry name" value="BAH DOMAIN PROTEIN"/>
    <property type="match status" value="1"/>
</dbReference>
<dbReference type="CDD" id="cd00590">
    <property type="entry name" value="RRM_SF"/>
    <property type="match status" value="1"/>
</dbReference>
<sequence>MVTTLVVAMTEEEEEEGLKSTNESDYEVFGGEYYEAKASQKKEIKRQEREAHCAKDLVWCALKARVEARMIEWSPTSNTYYEPPLIVFSSAVGGAFVIFKTKDAAESAISELNKRCLILGEGSHQVT</sequence>
<dbReference type="EMBL" id="QJKJ01000722">
    <property type="protein sequence ID" value="RDY11054.1"/>
    <property type="molecule type" value="Genomic_DNA"/>
</dbReference>
<accession>A0A371I7Z6</accession>
<dbReference type="STRING" id="157652.A0A371I7Z6"/>
<feature type="non-terminal residue" evidence="1">
    <location>
        <position position="1"/>
    </location>
</feature>
<dbReference type="Proteomes" id="UP000257109">
    <property type="component" value="Unassembled WGS sequence"/>
</dbReference>
<reference evidence="1" key="1">
    <citation type="submission" date="2018-05" db="EMBL/GenBank/DDBJ databases">
        <title>Draft genome of Mucuna pruriens seed.</title>
        <authorList>
            <person name="Nnadi N.E."/>
            <person name="Vos R."/>
            <person name="Hasami M.H."/>
            <person name="Devisetty U.K."/>
            <person name="Aguiy J.C."/>
        </authorList>
    </citation>
    <scope>NUCLEOTIDE SEQUENCE [LARGE SCALE GENOMIC DNA]</scope>
    <source>
        <strain evidence="1">JCA_2017</strain>
    </source>
</reference>
<evidence type="ECO:0000313" key="2">
    <source>
        <dbReference type="Proteomes" id="UP000257109"/>
    </source>
</evidence>
<dbReference type="GO" id="GO:0003723">
    <property type="term" value="F:RNA binding"/>
    <property type="evidence" value="ECO:0007669"/>
    <property type="project" value="TreeGrafter"/>
</dbReference>
<name>A0A371I7Z6_MUCPR</name>
<organism evidence="1 2">
    <name type="scientific">Mucuna pruriens</name>
    <name type="common">Velvet bean</name>
    <name type="synonym">Dolichos pruriens</name>
    <dbReference type="NCBI Taxonomy" id="157652"/>
    <lineage>
        <taxon>Eukaryota</taxon>
        <taxon>Viridiplantae</taxon>
        <taxon>Streptophyta</taxon>
        <taxon>Embryophyta</taxon>
        <taxon>Tracheophyta</taxon>
        <taxon>Spermatophyta</taxon>
        <taxon>Magnoliopsida</taxon>
        <taxon>eudicotyledons</taxon>
        <taxon>Gunneridae</taxon>
        <taxon>Pentapetalae</taxon>
        <taxon>rosids</taxon>
        <taxon>fabids</taxon>
        <taxon>Fabales</taxon>
        <taxon>Fabaceae</taxon>
        <taxon>Papilionoideae</taxon>
        <taxon>50 kb inversion clade</taxon>
        <taxon>NPAAA clade</taxon>
        <taxon>indigoferoid/millettioid clade</taxon>
        <taxon>Phaseoleae</taxon>
        <taxon>Mucuna</taxon>
    </lineage>
</organism>
<evidence type="ECO:0000313" key="1">
    <source>
        <dbReference type="EMBL" id="RDY11054.1"/>
    </source>
</evidence>
<dbReference type="AlphaFoldDB" id="A0A371I7Z6"/>
<gene>
    <name evidence="1" type="ORF">CR513_04328</name>
</gene>
<comment type="caution">
    <text evidence="1">The sequence shown here is derived from an EMBL/GenBank/DDBJ whole genome shotgun (WGS) entry which is preliminary data.</text>
</comment>
<protein>
    <submittedName>
        <fullName evidence="1">Uncharacterized protein</fullName>
    </submittedName>
</protein>
<proteinExistence type="predicted"/>
<keyword evidence="2" id="KW-1185">Reference proteome</keyword>